<proteinExistence type="predicted"/>
<sequence>MTSRPMWQGYLFGRMWSKFTLGLKVSTLFLPFNPFCAIRNNWPTPIIDTILKAQRYHVYNLAYATLGSKICEYKGVNIIGENSTRVLPTHEIGENNLKQMGFILPENIFVHKEDSQNDDDEDVEPINVARPSNVGPSYDPSLSSFSMEEHLVDLTHQMEQMENLQQSRHEEFVELQSAQHDRLCRLLNYLDARLKNIESHYDLNPNDSPSVDF</sequence>
<dbReference type="Gramene" id="KOM48349">
    <property type="protein sequence ID" value="KOM48349"/>
    <property type="gene ID" value="LR48_Vigan07g205300"/>
</dbReference>
<reference evidence="2" key="1">
    <citation type="journal article" date="2015" name="Proc. Natl. Acad. Sci. U.S.A.">
        <title>Genome sequencing of adzuki bean (Vigna angularis) provides insight into high starch and low fat accumulation and domestication.</title>
        <authorList>
            <person name="Yang K."/>
            <person name="Tian Z."/>
            <person name="Chen C."/>
            <person name="Luo L."/>
            <person name="Zhao B."/>
            <person name="Wang Z."/>
            <person name="Yu L."/>
            <person name="Li Y."/>
            <person name="Sun Y."/>
            <person name="Li W."/>
            <person name="Chen Y."/>
            <person name="Li Y."/>
            <person name="Zhang Y."/>
            <person name="Ai D."/>
            <person name="Zhao J."/>
            <person name="Shang C."/>
            <person name="Ma Y."/>
            <person name="Wu B."/>
            <person name="Wang M."/>
            <person name="Gao L."/>
            <person name="Sun D."/>
            <person name="Zhang P."/>
            <person name="Guo F."/>
            <person name="Wang W."/>
            <person name="Li Y."/>
            <person name="Wang J."/>
            <person name="Varshney R.K."/>
            <person name="Wang J."/>
            <person name="Ling H.Q."/>
            <person name="Wan P."/>
        </authorList>
    </citation>
    <scope>NUCLEOTIDE SEQUENCE</scope>
    <source>
        <strain evidence="2">cv. Jingnong 6</strain>
    </source>
</reference>
<protein>
    <submittedName>
        <fullName evidence="1">Uncharacterized protein</fullName>
    </submittedName>
</protein>
<evidence type="ECO:0000313" key="1">
    <source>
        <dbReference type="EMBL" id="KOM48349.1"/>
    </source>
</evidence>
<gene>
    <name evidence="1" type="ORF">LR48_Vigan07g205300</name>
</gene>
<accession>A0A0L9V0R3</accession>
<name>A0A0L9V0R3_PHAAN</name>
<dbReference type="AlphaFoldDB" id="A0A0L9V0R3"/>
<evidence type="ECO:0000313" key="2">
    <source>
        <dbReference type="Proteomes" id="UP000053144"/>
    </source>
</evidence>
<organism evidence="1 2">
    <name type="scientific">Phaseolus angularis</name>
    <name type="common">Azuki bean</name>
    <name type="synonym">Vigna angularis</name>
    <dbReference type="NCBI Taxonomy" id="3914"/>
    <lineage>
        <taxon>Eukaryota</taxon>
        <taxon>Viridiplantae</taxon>
        <taxon>Streptophyta</taxon>
        <taxon>Embryophyta</taxon>
        <taxon>Tracheophyta</taxon>
        <taxon>Spermatophyta</taxon>
        <taxon>Magnoliopsida</taxon>
        <taxon>eudicotyledons</taxon>
        <taxon>Gunneridae</taxon>
        <taxon>Pentapetalae</taxon>
        <taxon>rosids</taxon>
        <taxon>fabids</taxon>
        <taxon>Fabales</taxon>
        <taxon>Fabaceae</taxon>
        <taxon>Papilionoideae</taxon>
        <taxon>50 kb inversion clade</taxon>
        <taxon>NPAAA clade</taxon>
        <taxon>indigoferoid/millettioid clade</taxon>
        <taxon>Phaseoleae</taxon>
        <taxon>Vigna</taxon>
    </lineage>
</organism>
<dbReference type="Proteomes" id="UP000053144">
    <property type="component" value="Chromosome 7"/>
</dbReference>
<dbReference type="EMBL" id="CM003377">
    <property type="protein sequence ID" value="KOM48349.1"/>
    <property type="molecule type" value="Genomic_DNA"/>
</dbReference>